<evidence type="ECO:0000313" key="7">
    <source>
        <dbReference type="EMBL" id="WNC71616.1"/>
    </source>
</evidence>
<keyword evidence="1 4" id="KW-0732">Signal</keyword>
<dbReference type="InterPro" id="IPR007543">
    <property type="entry name" value="LptD_C"/>
</dbReference>
<proteinExistence type="inferred from homology"/>
<evidence type="ECO:0000259" key="6">
    <source>
        <dbReference type="Pfam" id="PF04453"/>
    </source>
</evidence>
<accession>A0ABY9TT45</accession>
<comment type="function">
    <text evidence="4">Together with LptE, is involved in the assembly of lipopolysaccharide (LPS) at the surface of the outer membrane.</text>
</comment>
<keyword evidence="3 4" id="KW-0998">Cell outer membrane</keyword>
<comment type="subunit">
    <text evidence="4">Component of the lipopolysaccharide transport and assembly complex. Interacts with LptE and LptA.</text>
</comment>
<dbReference type="InterPro" id="IPR020889">
    <property type="entry name" value="LipoPS_assembly_LptD"/>
</dbReference>
<keyword evidence="2 4" id="KW-0472">Membrane</keyword>
<evidence type="ECO:0000256" key="4">
    <source>
        <dbReference type="HAMAP-Rule" id="MF_01411"/>
    </source>
</evidence>
<dbReference type="PANTHER" id="PTHR30189">
    <property type="entry name" value="LPS-ASSEMBLY PROTEIN"/>
    <property type="match status" value="1"/>
</dbReference>
<organism evidence="7 8">
    <name type="scientific">Thalassotalea psychrophila</name>
    <dbReference type="NCBI Taxonomy" id="3065647"/>
    <lineage>
        <taxon>Bacteria</taxon>
        <taxon>Pseudomonadati</taxon>
        <taxon>Pseudomonadota</taxon>
        <taxon>Gammaproteobacteria</taxon>
        <taxon>Alteromonadales</taxon>
        <taxon>Colwelliaceae</taxon>
        <taxon>Thalassotalea</taxon>
    </lineage>
</organism>
<evidence type="ECO:0000313" key="8">
    <source>
        <dbReference type="Proteomes" id="UP001258994"/>
    </source>
</evidence>
<reference evidence="8" key="1">
    <citation type="submission" date="2023-09" db="EMBL/GenBank/DDBJ databases">
        <authorList>
            <person name="Li S."/>
            <person name="Li X."/>
            <person name="Zhang C."/>
            <person name="Zhao Z."/>
        </authorList>
    </citation>
    <scope>NUCLEOTIDE SEQUENCE [LARGE SCALE GENOMIC DNA]</scope>
    <source>
        <strain evidence="8">SQ149</strain>
    </source>
</reference>
<feature type="domain" description="LptD C-terminal" evidence="6">
    <location>
        <begin position="296"/>
        <end position="664"/>
    </location>
</feature>
<sequence precursor="true">MPHTRSLFFVVLLGVNSFAIAAEDDTQALIIKCPIPVPEPITLENPEQLDHQSILIESKKSYVEKNQSTRFSGGVKLASGDKKIAADEILVDRVNGKISATGNTRFQDNSMTINADSLVASSIEKKMILSNSQYQLHSSPGRGTAEELKISELGASLVDSSFTTCTEPVPDWQISASEINLSTKDNEGEAWNTVFRVKDVPVFYLPYFNFPLTDERKTGFLYPTISSSSSKGAEVGLPFYWNIAENMDATITPIHMSERGTQLNTEFRYLTGQQFGQIDLEYLDKDKELINNDDARYLARYQHAGTFAENYRVYVDYSDISDDNYLVDIGSKQFSKSEAYLWRIGELSYFSNNWHSTVKVQDFKVLGDNNPSYRTLPQLELDVYQPLGFLNSTFNIYSEYSHFDISNEDLPTADRLHVETGLSIPYSKPGWFINSDFRVMHTAYQQDNVENVNLTTSLNLTEEADRTLPKVRIHTGLNFDRDTSFLVDDMTQTFEPQIQYLYIPEKDQNDIFIYDTSPLQDDFDGLFRDRRFSGLDRIAEANQVSFGATTRILNQSNTELFHLSVGRIFYLDNSSISFDEEGTQEDSSALAADMFIQLARRWQFKSDIQYDTKNSRTDKSHVSIDYRKDNRNIFQLSHRYIENVSGVQIEQASALSSFPINKDWQVVGRVTHDLIRKRSLEAYGGVQYESCCWAIRFAVYRNINTNLDEQDFDSENRDEFDNGFMLQFVLKGLGGNQKPLPIDDMLESGIFGYKRPYFLSN</sequence>
<evidence type="ECO:0000256" key="1">
    <source>
        <dbReference type="ARBA" id="ARBA00022729"/>
    </source>
</evidence>
<comment type="subcellular location">
    <subcellularLocation>
        <location evidence="4">Cell outer membrane</location>
    </subcellularLocation>
</comment>
<dbReference type="RefSeq" id="WP_348390750.1">
    <property type="nucleotide sequence ID" value="NZ_CP134145.1"/>
</dbReference>
<dbReference type="InterPro" id="IPR005653">
    <property type="entry name" value="OstA-like_N"/>
</dbReference>
<evidence type="ECO:0000256" key="2">
    <source>
        <dbReference type="ARBA" id="ARBA00023136"/>
    </source>
</evidence>
<dbReference type="Proteomes" id="UP001258994">
    <property type="component" value="Chromosome"/>
</dbReference>
<name>A0ABY9TT45_9GAMM</name>
<dbReference type="InterPro" id="IPR050218">
    <property type="entry name" value="LptD"/>
</dbReference>
<feature type="domain" description="Organic solvent tolerance-like N-terminal" evidence="5">
    <location>
        <begin position="56"/>
        <end position="185"/>
    </location>
</feature>
<evidence type="ECO:0000259" key="5">
    <source>
        <dbReference type="Pfam" id="PF03968"/>
    </source>
</evidence>
<dbReference type="EMBL" id="CP134145">
    <property type="protein sequence ID" value="WNC71616.1"/>
    <property type="molecule type" value="Genomic_DNA"/>
</dbReference>
<comment type="caution">
    <text evidence="4">Lacks conserved residue(s) required for the propagation of feature annotation.</text>
</comment>
<dbReference type="HAMAP" id="MF_01411">
    <property type="entry name" value="LPS_assembly_LptD"/>
    <property type="match status" value="1"/>
</dbReference>
<comment type="similarity">
    <text evidence="4">Belongs to the LptD family.</text>
</comment>
<dbReference type="Pfam" id="PF04453">
    <property type="entry name" value="LptD"/>
    <property type="match status" value="1"/>
</dbReference>
<protein>
    <recommendedName>
        <fullName evidence="4">LPS-assembly protein LptD</fullName>
    </recommendedName>
</protein>
<feature type="chain" id="PRO_5044916252" description="LPS-assembly protein LptD" evidence="4">
    <location>
        <begin position="22"/>
        <end position="761"/>
    </location>
</feature>
<dbReference type="Pfam" id="PF03968">
    <property type="entry name" value="LptD_N"/>
    <property type="match status" value="1"/>
</dbReference>
<keyword evidence="8" id="KW-1185">Reference proteome</keyword>
<feature type="signal peptide" evidence="4">
    <location>
        <begin position="1"/>
        <end position="21"/>
    </location>
</feature>
<dbReference type="Gene3D" id="2.60.450.10">
    <property type="entry name" value="Lipopolysaccharide (LPS) transport protein A like domain"/>
    <property type="match status" value="1"/>
</dbReference>
<dbReference type="PANTHER" id="PTHR30189:SF1">
    <property type="entry name" value="LPS-ASSEMBLY PROTEIN LPTD"/>
    <property type="match status" value="1"/>
</dbReference>
<gene>
    <name evidence="4 7" type="primary">lptD</name>
    <name evidence="7" type="ORF">RGQ13_16030</name>
</gene>
<evidence type="ECO:0000256" key="3">
    <source>
        <dbReference type="ARBA" id="ARBA00023237"/>
    </source>
</evidence>